<organism evidence="2 3">
    <name type="scientific">Rattus norvegicus</name>
    <name type="common">Rat</name>
    <dbReference type="NCBI Taxonomy" id="10116"/>
    <lineage>
        <taxon>Eukaryota</taxon>
        <taxon>Metazoa</taxon>
        <taxon>Chordata</taxon>
        <taxon>Craniata</taxon>
        <taxon>Vertebrata</taxon>
        <taxon>Euteleostomi</taxon>
        <taxon>Mammalia</taxon>
        <taxon>Eutheria</taxon>
        <taxon>Euarchontoglires</taxon>
        <taxon>Glires</taxon>
        <taxon>Rodentia</taxon>
        <taxon>Myomorpha</taxon>
        <taxon>Muroidea</taxon>
        <taxon>Muridae</taxon>
        <taxon>Murinae</taxon>
        <taxon>Rattus</taxon>
    </lineage>
</organism>
<dbReference type="Proteomes" id="UP000234681">
    <property type="component" value="Chromosome X"/>
</dbReference>
<proteinExistence type="predicted"/>
<dbReference type="AlphaFoldDB" id="A6IV66"/>
<name>A6IV66_RAT</name>
<gene>
    <name evidence="2" type="ORF">rCG_37984</name>
</gene>
<accession>A6IV66</accession>
<dbReference type="EMBL" id="CH473969">
    <property type="protein sequence ID" value="EDM07114.1"/>
    <property type="molecule type" value="Genomic_DNA"/>
</dbReference>
<keyword evidence="1" id="KW-1133">Transmembrane helix</keyword>
<keyword evidence="1" id="KW-0472">Membrane</keyword>
<sequence>MGTQFSMAVAFQTAKDTSRMSFASNLDLFSVHSISIIILSFSLRYSSMCSASYPPRAL</sequence>
<evidence type="ECO:0000256" key="1">
    <source>
        <dbReference type="SAM" id="Phobius"/>
    </source>
</evidence>
<keyword evidence="1" id="KW-0812">Transmembrane</keyword>
<evidence type="ECO:0000313" key="2">
    <source>
        <dbReference type="EMBL" id="EDM07114.1"/>
    </source>
</evidence>
<feature type="transmembrane region" description="Helical" evidence="1">
    <location>
        <begin position="28"/>
        <end position="46"/>
    </location>
</feature>
<reference evidence="2 3" key="1">
    <citation type="submission" date="2005-09" db="EMBL/GenBank/DDBJ databases">
        <authorList>
            <person name="Mural R.J."/>
            <person name="Li P.W."/>
            <person name="Adams M.D."/>
            <person name="Amanatides P.G."/>
            <person name="Baden-Tillson H."/>
            <person name="Barnstead M."/>
            <person name="Chin S.H."/>
            <person name="Dew I."/>
            <person name="Evans C.A."/>
            <person name="Ferriera S."/>
            <person name="Flanigan M."/>
            <person name="Fosler C."/>
            <person name="Glodek A."/>
            <person name="Gu Z."/>
            <person name="Holt R.A."/>
            <person name="Jennings D."/>
            <person name="Kraft C.L."/>
            <person name="Lu F."/>
            <person name="Nguyen T."/>
            <person name="Nusskern D.R."/>
            <person name="Pfannkoch C.M."/>
            <person name="Sitter C."/>
            <person name="Sutton G.G."/>
            <person name="Venter J.C."/>
            <person name="Wang Z."/>
            <person name="Woodage T."/>
            <person name="Zheng X.H."/>
            <person name="Zhong F."/>
        </authorList>
    </citation>
    <scope>NUCLEOTIDE SEQUENCE [LARGE SCALE GENOMIC DNA]</scope>
    <source>
        <strain>BN</strain>
        <strain evidence="3">Sprague-Dawley</strain>
    </source>
</reference>
<evidence type="ECO:0000313" key="3">
    <source>
        <dbReference type="Proteomes" id="UP000234681"/>
    </source>
</evidence>
<protein>
    <submittedName>
        <fullName evidence="2">RCG37984</fullName>
    </submittedName>
</protein>